<evidence type="ECO:0000313" key="3">
    <source>
        <dbReference type="EMBL" id="SCL82558.1"/>
    </source>
</evidence>
<dbReference type="AlphaFoldDB" id="A0AAX2CBU2"/>
<dbReference type="GO" id="GO:0046872">
    <property type="term" value="F:metal ion binding"/>
    <property type="evidence" value="ECO:0007669"/>
    <property type="project" value="UniProtKB-KW"/>
</dbReference>
<dbReference type="InterPro" id="IPR002762">
    <property type="entry name" value="CbiX-like"/>
</dbReference>
<comment type="caution">
    <text evidence="3">The sequence shown here is derived from an EMBL/GenBank/DDBJ whole genome shotgun (WGS) entry which is preliminary data.</text>
</comment>
<dbReference type="Proteomes" id="UP000242164">
    <property type="component" value="Unassembled WGS sequence"/>
</dbReference>
<dbReference type="RefSeq" id="WP_048721260.1">
    <property type="nucleotide sequence ID" value="NZ_CP024096.1"/>
</dbReference>
<accession>A0AAX2CBU2</accession>
<protein>
    <submittedName>
        <fullName evidence="3">Cobalamin (Vitamin B12) biosynthesis CbiX protein</fullName>
    </submittedName>
</protein>
<dbReference type="GO" id="GO:0016829">
    <property type="term" value="F:lyase activity"/>
    <property type="evidence" value="ECO:0007669"/>
    <property type="project" value="UniProtKB-KW"/>
</dbReference>
<dbReference type="CDD" id="cd03414">
    <property type="entry name" value="CbiX_SirB_C"/>
    <property type="match status" value="1"/>
</dbReference>
<dbReference type="EMBL" id="FMIK01000007">
    <property type="protein sequence ID" value="SCL82558.1"/>
    <property type="molecule type" value="Genomic_DNA"/>
</dbReference>
<sequence>MKAIVYIGHGSRLQEGNEQFKHFIRSVMQERNEKIQKVGFLELATPTVQEAIYEAITEGATEIVVVPVLLFAAAHYKRDVPFEIKTIQQLYPHISFSVAPPFSIHPFMIKLVIKRIHEMQPIKESEILLVGRGSSDAQPIYELKQIGLAVEQKLKIPVTCTFLTKGTPSFIDMLAKTAPTAKHIYIMPYLLFTGLLLQKIKKYAKIYDNVSTCNCLQFDSYMKFTLLERMEEHVHVSNIPNYVQPYR</sequence>
<organism evidence="3 4">
    <name type="scientific">Bacillus cytotoxicus</name>
    <dbReference type="NCBI Taxonomy" id="580165"/>
    <lineage>
        <taxon>Bacteria</taxon>
        <taxon>Bacillati</taxon>
        <taxon>Bacillota</taxon>
        <taxon>Bacilli</taxon>
        <taxon>Bacillales</taxon>
        <taxon>Bacillaceae</taxon>
        <taxon>Bacillus</taxon>
        <taxon>Bacillus cereus group</taxon>
    </lineage>
</organism>
<dbReference type="PANTHER" id="PTHR33542">
    <property type="entry name" value="SIROHYDROCHLORIN FERROCHELATASE, CHLOROPLASTIC"/>
    <property type="match status" value="1"/>
</dbReference>
<evidence type="ECO:0000313" key="4">
    <source>
        <dbReference type="Proteomes" id="UP000242164"/>
    </source>
</evidence>
<dbReference type="Pfam" id="PF01903">
    <property type="entry name" value="CbiX"/>
    <property type="match status" value="2"/>
</dbReference>
<gene>
    <name evidence="3" type="ORF">BCB44BAC_00224</name>
</gene>
<reference evidence="3 4" key="1">
    <citation type="submission" date="2016-08" db="EMBL/GenBank/DDBJ databases">
        <authorList>
            <person name="Loux V."/>
            <person name="Rue O."/>
        </authorList>
    </citation>
    <scope>NUCLEOTIDE SEQUENCE [LARGE SCALE GENOMIC DNA]</scope>
    <source>
        <strain evidence="3 4">AFSSA_08CEB44bac</strain>
    </source>
</reference>
<evidence type="ECO:0000256" key="2">
    <source>
        <dbReference type="ARBA" id="ARBA00023239"/>
    </source>
</evidence>
<name>A0AAX2CBU2_9BACI</name>
<dbReference type="InterPro" id="IPR050963">
    <property type="entry name" value="Sirohydro_Cobaltochel/CbiX"/>
</dbReference>
<keyword evidence="2" id="KW-0456">Lyase</keyword>
<dbReference type="PANTHER" id="PTHR33542:SF3">
    <property type="entry name" value="SIROHYDROCHLORIN FERROCHELATASE, CHLOROPLASTIC"/>
    <property type="match status" value="1"/>
</dbReference>
<keyword evidence="1" id="KW-0479">Metal-binding</keyword>
<evidence type="ECO:0000256" key="1">
    <source>
        <dbReference type="ARBA" id="ARBA00022723"/>
    </source>
</evidence>
<proteinExistence type="predicted"/>
<dbReference type="SUPFAM" id="SSF53800">
    <property type="entry name" value="Chelatase"/>
    <property type="match status" value="1"/>
</dbReference>
<dbReference type="CDD" id="cd03416">
    <property type="entry name" value="CbiX_SirB_N"/>
    <property type="match status" value="1"/>
</dbReference>
<dbReference type="Gene3D" id="3.40.50.1400">
    <property type="match status" value="2"/>
</dbReference>